<accession>A0A7W3R6P6</accession>
<comment type="caution">
    <text evidence="2">The sequence shown here is derived from an EMBL/GenBank/DDBJ whole genome shotgun (WGS) entry which is preliminary data.</text>
</comment>
<protein>
    <recommendedName>
        <fullName evidence="1">SnoaL-like domain-containing protein</fullName>
    </recommendedName>
</protein>
<dbReference type="CDD" id="cd00531">
    <property type="entry name" value="NTF2_like"/>
    <property type="match status" value="1"/>
</dbReference>
<dbReference type="Pfam" id="PF13577">
    <property type="entry name" value="SnoaL_4"/>
    <property type="match status" value="1"/>
</dbReference>
<dbReference type="SUPFAM" id="SSF54427">
    <property type="entry name" value="NTF2-like"/>
    <property type="match status" value="1"/>
</dbReference>
<organism evidence="2 3">
    <name type="scientific">Thermomonospora cellulosilytica</name>
    <dbReference type="NCBI Taxonomy" id="1411118"/>
    <lineage>
        <taxon>Bacteria</taxon>
        <taxon>Bacillati</taxon>
        <taxon>Actinomycetota</taxon>
        <taxon>Actinomycetes</taxon>
        <taxon>Streptosporangiales</taxon>
        <taxon>Thermomonosporaceae</taxon>
        <taxon>Thermomonospora</taxon>
    </lineage>
</organism>
<dbReference type="InterPro" id="IPR032710">
    <property type="entry name" value="NTF2-like_dom_sf"/>
</dbReference>
<evidence type="ECO:0000313" key="2">
    <source>
        <dbReference type="EMBL" id="MBA9001664.1"/>
    </source>
</evidence>
<dbReference type="Proteomes" id="UP000539313">
    <property type="component" value="Unassembled WGS sequence"/>
</dbReference>
<proteinExistence type="predicted"/>
<dbReference type="RefSeq" id="WP_182703896.1">
    <property type="nucleotide sequence ID" value="NZ_JACJII010000001.1"/>
</dbReference>
<evidence type="ECO:0000313" key="3">
    <source>
        <dbReference type="Proteomes" id="UP000539313"/>
    </source>
</evidence>
<feature type="domain" description="SnoaL-like" evidence="1">
    <location>
        <begin position="4"/>
        <end position="123"/>
    </location>
</feature>
<dbReference type="AlphaFoldDB" id="A0A7W3R6P6"/>
<reference evidence="2 3" key="1">
    <citation type="submission" date="2020-08" db="EMBL/GenBank/DDBJ databases">
        <title>Sequencing the genomes of 1000 actinobacteria strains.</title>
        <authorList>
            <person name="Klenk H.-P."/>
        </authorList>
    </citation>
    <scope>NUCLEOTIDE SEQUENCE [LARGE SCALE GENOMIC DNA]</scope>
    <source>
        <strain evidence="2 3">DSM 45823</strain>
    </source>
</reference>
<dbReference type="InterPro" id="IPR037401">
    <property type="entry name" value="SnoaL-like"/>
</dbReference>
<dbReference type="Gene3D" id="3.10.450.50">
    <property type="match status" value="1"/>
</dbReference>
<keyword evidence="3" id="KW-1185">Reference proteome</keyword>
<gene>
    <name evidence="2" type="ORF">HNR21_000546</name>
</gene>
<name>A0A7W3R6P6_9ACTN</name>
<sequence>MAVSAEDRVSITELIRMHGHLIDNGRLDLLHEVFTEDVAYDVTALGFGVLQGLAAIQEAALALGAGNPVGHHVTNIVLTSQGPDEVFAVSKGLGVNADGTCASVTYEDTVRRGPDGWRITRRKVLPRRVPLGG</sequence>
<evidence type="ECO:0000259" key="1">
    <source>
        <dbReference type="Pfam" id="PF13577"/>
    </source>
</evidence>
<dbReference type="EMBL" id="JACJII010000001">
    <property type="protein sequence ID" value="MBA9001664.1"/>
    <property type="molecule type" value="Genomic_DNA"/>
</dbReference>